<sequence>MLDFEKELEKFKPSLEIEEVADVVRHNDVSDVADLIKEVLKETRETR</sequence>
<organism evidence="1 2">
    <name type="scientific">Catonella massiliensis</name>
    <dbReference type="NCBI Taxonomy" id="2799636"/>
    <lineage>
        <taxon>Bacteria</taxon>
        <taxon>Bacillati</taxon>
        <taxon>Bacillota</taxon>
        <taxon>Clostridia</taxon>
        <taxon>Lachnospirales</taxon>
        <taxon>Lachnospiraceae</taxon>
        <taxon>Catonella</taxon>
    </lineage>
</organism>
<comment type="caution">
    <text evidence="1">The sequence shown here is derived from an EMBL/GenBank/DDBJ whole genome shotgun (WGS) entry which is preliminary data.</text>
</comment>
<name>A0ABS1IWM5_9FIRM</name>
<dbReference type="RefSeq" id="WP_208427881.1">
    <property type="nucleotide sequence ID" value="NZ_JAEPRJ010000001.1"/>
</dbReference>
<dbReference type="EMBL" id="JAEPRJ010000001">
    <property type="protein sequence ID" value="MBK5896296.1"/>
    <property type="molecule type" value="Genomic_DNA"/>
</dbReference>
<accession>A0ABS1IWM5</accession>
<reference evidence="1 2" key="1">
    <citation type="submission" date="2021-01" db="EMBL/GenBank/DDBJ databases">
        <title>Isolation and description of Catonella massiliensis sp. nov., a novel Catonella species, isolated from a stable periodontitis subject.</title>
        <authorList>
            <person name="Antezack A."/>
            <person name="Boxberger M."/>
            <person name="La Scola B."/>
            <person name="Monnet-Corti V."/>
        </authorList>
    </citation>
    <scope>NUCLEOTIDE SEQUENCE [LARGE SCALE GENOMIC DNA]</scope>
    <source>
        <strain evidence="1 2">Marseille-Q4567</strain>
    </source>
</reference>
<evidence type="ECO:0000313" key="1">
    <source>
        <dbReference type="EMBL" id="MBK5896296.1"/>
    </source>
</evidence>
<dbReference type="Proteomes" id="UP000604730">
    <property type="component" value="Unassembled WGS sequence"/>
</dbReference>
<proteinExistence type="predicted"/>
<keyword evidence="2" id="KW-1185">Reference proteome</keyword>
<protein>
    <submittedName>
        <fullName evidence="1">Uncharacterized protein</fullName>
    </submittedName>
</protein>
<gene>
    <name evidence="1" type="ORF">JJN12_00635</name>
</gene>
<evidence type="ECO:0000313" key="2">
    <source>
        <dbReference type="Proteomes" id="UP000604730"/>
    </source>
</evidence>